<dbReference type="EMBL" id="JAAOZC010000004">
    <property type="protein sequence ID" value="NIJ08496.1"/>
    <property type="molecule type" value="Genomic_DNA"/>
</dbReference>
<accession>A0ABX0TSQ5</accession>
<dbReference type="Proteomes" id="UP000727456">
    <property type="component" value="Unassembled WGS sequence"/>
</dbReference>
<protein>
    <submittedName>
        <fullName evidence="1">Enamine deaminase RidA (YjgF/YER057c/UK114 family)</fullName>
    </submittedName>
</protein>
<name>A0ABX0TSQ5_9SPHN</name>
<sequence>MMLFAFEQGLHPKFLGQWCYKCVSGIQATVPAYMGKILPNRDDIAALPGRRSLLTGATVAAVGLASSTRAAAPAKDGGIIKQVVHNPDKGPNSGTHALRLRNVSEWMFFAGHSAIGAHGEILFPGDAIAQMRWIWGSLERLLVQEGYSLGDVIQLKMTCIADVPMPDRVKFLEIVGEVFQGQKVMPVGSTMSVVDALALPGMLCEVDITAAR</sequence>
<keyword evidence="2" id="KW-1185">Reference proteome</keyword>
<dbReference type="Pfam" id="PF01042">
    <property type="entry name" value="Ribonuc_L-PSP"/>
    <property type="match status" value="1"/>
</dbReference>
<reference evidence="1 2" key="1">
    <citation type="submission" date="2020-03" db="EMBL/GenBank/DDBJ databases">
        <title>Genomic Encyclopedia of Type Strains, Phase III (KMG-III): the genomes of soil and plant-associated and newly described type strains.</title>
        <authorList>
            <person name="Whitman W."/>
        </authorList>
    </citation>
    <scope>NUCLEOTIDE SEQUENCE [LARGE SCALE GENOMIC DNA]</scope>
    <source>
        <strain evidence="1 2">CECT 8804</strain>
    </source>
</reference>
<proteinExistence type="predicted"/>
<evidence type="ECO:0000313" key="2">
    <source>
        <dbReference type="Proteomes" id="UP000727456"/>
    </source>
</evidence>
<dbReference type="InterPro" id="IPR006175">
    <property type="entry name" value="YjgF/YER057c/UK114"/>
</dbReference>
<dbReference type="Gene3D" id="3.30.1330.40">
    <property type="entry name" value="RutC-like"/>
    <property type="match status" value="1"/>
</dbReference>
<dbReference type="InterPro" id="IPR035959">
    <property type="entry name" value="RutC-like_sf"/>
</dbReference>
<evidence type="ECO:0000313" key="1">
    <source>
        <dbReference type="EMBL" id="NIJ08496.1"/>
    </source>
</evidence>
<organism evidence="1 2">
    <name type="scientific">Sphingomonas vulcanisoli</name>
    <dbReference type="NCBI Taxonomy" id="1658060"/>
    <lineage>
        <taxon>Bacteria</taxon>
        <taxon>Pseudomonadati</taxon>
        <taxon>Pseudomonadota</taxon>
        <taxon>Alphaproteobacteria</taxon>
        <taxon>Sphingomonadales</taxon>
        <taxon>Sphingomonadaceae</taxon>
        <taxon>Sphingomonas</taxon>
    </lineage>
</organism>
<gene>
    <name evidence="1" type="ORF">FHS31_002113</name>
</gene>
<comment type="caution">
    <text evidence="1">The sequence shown here is derived from an EMBL/GenBank/DDBJ whole genome shotgun (WGS) entry which is preliminary data.</text>
</comment>
<dbReference type="SUPFAM" id="SSF55298">
    <property type="entry name" value="YjgF-like"/>
    <property type="match status" value="1"/>
</dbReference>